<feature type="region of interest" description="Disordered" evidence="5">
    <location>
        <begin position="783"/>
        <end position="813"/>
    </location>
</feature>
<dbReference type="Proteomes" id="UP001583177">
    <property type="component" value="Unassembled WGS sequence"/>
</dbReference>
<dbReference type="Gene3D" id="1.20.58.340">
    <property type="entry name" value="Magnesium transport protein CorA, transmembrane region"/>
    <property type="match status" value="1"/>
</dbReference>
<evidence type="ECO:0000256" key="6">
    <source>
        <dbReference type="SAM" id="Phobius"/>
    </source>
</evidence>
<comment type="caution">
    <text evidence="7">The sequence shown here is derived from an EMBL/GenBank/DDBJ whole genome shotgun (WGS) entry which is preliminary data.</text>
</comment>
<evidence type="ECO:0000256" key="3">
    <source>
        <dbReference type="ARBA" id="ARBA00022989"/>
    </source>
</evidence>
<evidence type="ECO:0000313" key="8">
    <source>
        <dbReference type="Proteomes" id="UP001583177"/>
    </source>
</evidence>
<feature type="transmembrane region" description="Helical" evidence="6">
    <location>
        <begin position="731"/>
        <end position="753"/>
    </location>
</feature>
<feature type="transmembrane region" description="Helical" evidence="6">
    <location>
        <begin position="706"/>
        <end position="725"/>
    </location>
</feature>
<reference evidence="7 8" key="1">
    <citation type="journal article" date="2024" name="IMA Fungus">
        <title>IMA Genome - F19 : A genome assembly and annotation guide to empower mycologists, including annotated draft genome sequences of Ceratocystis pirilliformis, Diaporthe australafricana, Fusarium ophioides, Paecilomyces lecythidis, and Sporothrix stenoceras.</title>
        <authorList>
            <person name="Aylward J."/>
            <person name="Wilson A.M."/>
            <person name="Visagie C.M."/>
            <person name="Spraker J."/>
            <person name="Barnes I."/>
            <person name="Buitendag C."/>
            <person name="Ceriani C."/>
            <person name="Del Mar Angel L."/>
            <person name="du Plessis D."/>
            <person name="Fuchs T."/>
            <person name="Gasser K."/>
            <person name="Kramer D."/>
            <person name="Li W."/>
            <person name="Munsamy K."/>
            <person name="Piso A."/>
            <person name="Price J.L."/>
            <person name="Sonnekus B."/>
            <person name="Thomas C."/>
            <person name="van der Nest A."/>
            <person name="van Dijk A."/>
            <person name="van Heerden A."/>
            <person name="van Vuuren N."/>
            <person name="Yilmaz N."/>
            <person name="Duong T.A."/>
            <person name="van der Merwe N.A."/>
            <person name="Wingfield M.J."/>
            <person name="Wingfield B.D."/>
        </authorList>
    </citation>
    <scope>NUCLEOTIDE SEQUENCE [LARGE SCALE GENOMIC DNA]</scope>
    <source>
        <strain evidence="7 8">CMW 18300</strain>
    </source>
</reference>
<feature type="compositionally biased region" description="Basic and acidic residues" evidence="5">
    <location>
        <begin position="962"/>
        <end position="972"/>
    </location>
</feature>
<feature type="region of interest" description="Disordered" evidence="5">
    <location>
        <begin position="962"/>
        <end position="991"/>
    </location>
</feature>
<dbReference type="SUPFAM" id="SSF144083">
    <property type="entry name" value="Magnesium transport protein CorA, transmembrane region"/>
    <property type="match status" value="1"/>
</dbReference>
<protein>
    <submittedName>
        <fullName evidence="7">Uncharacterized protein</fullName>
    </submittedName>
</protein>
<feature type="compositionally biased region" description="Basic and acidic residues" evidence="5">
    <location>
        <begin position="981"/>
        <end position="991"/>
    </location>
</feature>
<accession>A0ABR3W9Q7</accession>
<evidence type="ECO:0000256" key="1">
    <source>
        <dbReference type="ARBA" id="ARBA00004141"/>
    </source>
</evidence>
<comment type="subcellular location">
    <subcellularLocation>
        <location evidence="1">Membrane</location>
        <topology evidence="1">Multi-pass membrane protein</topology>
    </subcellularLocation>
</comment>
<keyword evidence="4 6" id="KW-0472">Membrane</keyword>
<gene>
    <name evidence="7" type="ORF">Daus18300_010587</name>
</gene>
<organism evidence="7 8">
    <name type="scientific">Diaporthe australafricana</name>
    <dbReference type="NCBI Taxonomy" id="127596"/>
    <lineage>
        <taxon>Eukaryota</taxon>
        <taxon>Fungi</taxon>
        <taxon>Dikarya</taxon>
        <taxon>Ascomycota</taxon>
        <taxon>Pezizomycotina</taxon>
        <taxon>Sordariomycetes</taxon>
        <taxon>Sordariomycetidae</taxon>
        <taxon>Diaporthales</taxon>
        <taxon>Diaporthaceae</taxon>
        <taxon>Diaporthe</taxon>
    </lineage>
</organism>
<dbReference type="EMBL" id="JAWRVE010000119">
    <property type="protein sequence ID" value="KAL1856824.1"/>
    <property type="molecule type" value="Genomic_DNA"/>
</dbReference>
<evidence type="ECO:0000256" key="4">
    <source>
        <dbReference type="ARBA" id="ARBA00023136"/>
    </source>
</evidence>
<evidence type="ECO:0000313" key="7">
    <source>
        <dbReference type="EMBL" id="KAL1856824.1"/>
    </source>
</evidence>
<keyword evidence="2 6" id="KW-0812">Transmembrane</keyword>
<sequence>MVALTRSPRETRFLFHARDTALLYAQDMGFFPEDASIREAWKNTVDVQRFHENNQEARWDNALRYALSIMLGVRGHQINNRKPGNMVRAATEVLLRSSSENGLFPGKLDIVTKGPLDGVFDRERDADSCYEASFEIPYIFLIHAAAIGAIVDVPSEPEVETAPEDAHFSRHPLVTVQSPNSTIGMPAHHTTTPQVQIDQREERELRKLVAKLSDVLYLLPYLPKSTSSSDCTRSEELAGDARLTLKKSMPLSNIIDSHSIVEIEDEWLFKYPDFFGFEVDDHISIDDTLDLLKNSDATWLKNIDVAEMRRKYSSLDREDYRADDQSIVPCHDSSSASTYYHSSISGESSIVRGGPGDSGLAVQDIPSRKRLRRKVLKDFVDVALGSFEYIWKHISEPRTVAKAKKRAIIWARRGTDLGQEAALLCYSASKGNEKANMLEFFERHFRYENFIFDHCNLAYNTWETEVHLSFFTLGDASGPLSSEAPLNVEGFPGVQGEHIFRGSIGMRFHGDAFDRYWTLHMFASVDPKELPDKIDTLGTLGTFRDETYYFQRKVLELHIITGMLDQVASRTQQILAKVKAEMGIKSGAFSWSIPSMDTYSSWRRLWEGFAPLLQALADDLISAQDIIGQWETREGGRGQERPRWTRNDEKKYRAAITRCQRALNWRKKGIQDALNDVESLREACTARLANAREELSFRSSQNIASFTYVTIVFLPLGFAASVFGMNGYPDAGWVASMTVIAVVTLAITATALANAKLLLGVAEQFSKDALRFTGAVFQSSLIGQQQQRRRDERAQASPVPNMPSNGKSKGGEPLNGRTARHVLFWMAYLLIELPARRVALACRALPASLMQAVGLLRLDAKPAATVTSTDGPSGPPAAFISRKIIRVAGGILLLPLLLISWTIQLLFYNVLDILICLGGLIRKTFYALVTLSDANGSATDAKIVTWLIDPLPSLRPVRKFMSHDEKSEKSSEQADTSVASERSDSSLHEEV</sequence>
<proteinExistence type="predicted"/>
<evidence type="ECO:0000256" key="2">
    <source>
        <dbReference type="ARBA" id="ARBA00022692"/>
    </source>
</evidence>
<evidence type="ECO:0000256" key="5">
    <source>
        <dbReference type="SAM" id="MobiDB-lite"/>
    </source>
</evidence>
<name>A0ABR3W9Q7_9PEZI</name>
<dbReference type="InterPro" id="IPR002523">
    <property type="entry name" value="MgTranspt_CorA/ZnTranspt_ZntB"/>
</dbReference>
<keyword evidence="8" id="KW-1185">Reference proteome</keyword>
<dbReference type="Pfam" id="PF01544">
    <property type="entry name" value="CorA"/>
    <property type="match status" value="1"/>
</dbReference>
<dbReference type="InterPro" id="IPR045863">
    <property type="entry name" value="CorA_TM1_TM2"/>
</dbReference>
<keyword evidence="3 6" id="KW-1133">Transmembrane helix</keyword>